<evidence type="ECO:0000313" key="2">
    <source>
        <dbReference type="EMBL" id="MCO6024578.1"/>
    </source>
</evidence>
<evidence type="ECO:0000256" key="1">
    <source>
        <dbReference type="SAM" id="SignalP"/>
    </source>
</evidence>
<protein>
    <submittedName>
        <fullName evidence="2">Uncharacterized protein</fullName>
    </submittedName>
</protein>
<feature type="chain" id="PRO_5046349281" evidence="1">
    <location>
        <begin position="22"/>
        <end position="237"/>
    </location>
</feature>
<evidence type="ECO:0000313" key="3">
    <source>
        <dbReference type="Proteomes" id="UP001204015"/>
    </source>
</evidence>
<accession>A0ABT1BU11</accession>
<keyword evidence="1" id="KW-0732">Signal</keyword>
<feature type="signal peptide" evidence="1">
    <location>
        <begin position="1"/>
        <end position="21"/>
    </location>
</feature>
<gene>
    <name evidence="2" type="ORF">NG821_01735</name>
</gene>
<sequence>MKRRVLGIAALLFAVCMTVTAGNNAGSSQPTPLQIKQKGTYIVLFSQRGINASKWDKLWLSEVAKYVGQDKAQETVDYLKSTVGGSVIGSEATAKYGDYTNDNTDFSGKFQFDCHFRNGLVKLIFNGKNITGLDANGRKVFSHNYSEVGYNKVFDGHEYKSDDGNKDEFTYFVSLSDNPIDTYHIEFRYGSDLTQLTEYRTGKYAYWMCAGVREGNDADCEGAIKLFVKENLSKKSK</sequence>
<dbReference type="EMBL" id="JAMXLY010000004">
    <property type="protein sequence ID" value="MCO6024578.1"/>
    <property type="molecule type" value="Genomic_DNA"/>
</dbReference>
<comment type="caution">
    <text evidence="2">The sequence shown here is derived from an EMBL/GenBank/DDBJ whole genome shotgun (WGS) entry which is preliminary data.</text>
</comment>
<name>A0ABT1BU11_9BACT</name>
<keyword evidence="3" id="KW-1185">Reference proteome</keyword>
<proteinExistence type="predicted"/>
<dbReference type="RefSeq" id="WP_252759942.1">
    <property type="nucleotide sequence ID" value="NZ_JAMXLY010000004.1"/>
</dbReference>
<reference evidence="2 3" key="1">
    <citation type="submission" date="2022-06" db="EMBL/GenBank/DDBJ databases">
        <title>A taxonomic note on the genus Prevotella: Description of four novel genera and emended description of the genera Hallella and Xylanibacter.</title>
        <authorList>
            <person name="Hitch T.C.A."/>
        </authorList>
    </citation>
    <scope>NUCLEOTIDE SEQUENCE [LARGE SCALE GENOMIC DNA]</scope>
    <source>
        <strain evidence="2 3">DSM 100619</strain>
    </source>
</reference>
<organism evidence="2 3">
    <name type="scientific">Segatella cerevisiae</name>
    <dbReference type="NCBI Taxonomy" id="2053716"/>
    <lineage>
        <taxon>Bacteria</taxon>
        <taxon>Pseudomonadati</taxon>
        <taxon>Bacteroidota</taxon>
        <taxon>Bacteroidia</taxon>
        <taxon>Bacteroidales</taxon>
        <taxon>Prevotellaceae</taxon>
        <taxon>Segatella</taxon>
    </lineage>
</organism>
<dbReference type="Proteomes" id="UP001204015">
    <property type="component" value="Unassembled WGS sequence"/>
</dbReference>